<dbReference type="AlphaFoldDB" id="A0AA37HX88"/>
<keyword evidence="7" id="KW-0998">Cell outer membrane</keyword>
<dbReference type="RefSeq" id="WP_223918728.1">
    <property type="nucleotide sequence ID" value="NZ_BPTR01000001.1"/>
</dbReference>
<dbReference type="InterPro" id="IPR036942">
    <property type="entry name" value="Beta-barrel_TonB_sf"/>
</dbReference>
<evidence type="ECO:0000313" key="10">
    <source>
        <dbReference type="Proteomes" id="UP000887043"/>
    </source>
</evidence>
<dbReference type="SUPFAM" id="SSF56935">
    <property type="entry name" value="Porins"/>
    <property type="match status" value="1"/>
</dbReference>
<sequence>MKTSNLIISLLVISPVTLSAQEQKIEGIVYDDNGNVVEFANVVQVDSCMHFVTGTTTSPKGTFSLPIQRKKTPGYLITSYVGMSSDTISLAKTFQQPLHIILKNKSTEIGEVVVKGKRSLFKNENDIITANVQNTILAKAGSLDNLMNQIPFVSGGGGEYNIFGRGGAVVYLNNSKVYDANILKTINSDRIKKVQVITNPGSRYSSDVKAVIKIFTVDNPDGLGGNAYTSITKGRKFSNNEGASVVYNSGKWQITGGIGHANYKTQEYTEDRTSVISEPNLLYTNNTTLDYDMTFLDGNLGITYQPSTRQTIGFNTRITKYEHNHTIDDAIINHYTDGVNDFHTDGINKSKNVPIQWLTNTFYTLSLGKTRLDFTDDILVGTQSRKLFYGEQNDVEVSTKNKSHYLMNSFVADINTPITTKVSLNYGGEFTYSRYKQTFDFDENNIETEMKNAENKNEQILGAAYANLNTQIGKFSMNAGLRYEYASWQYFVGNMKQKSQSRDYNDLFPSLNISYHPNDVSNISLGYRQTVRRPNYGELNDNIEYQSRYYYVQGNSKLDYSYTNSINMLASYKNLRLIGSLDFVNDDIAMKRSLLGESKDIVLSQATNISNYKRWNVGVNWWQHFGIYTPYLEIGLGGQTFSYTYMDTPYHFNHPYVNFKVHNTFELKNDFSITLFVDYYGKNYSLFREVTEQWNTQLSLSKNIKSWFFELSVNNVLCPRSRTSTTRCDWINDASYSNRDNKNVFLLVSYSFNYKQKRHQANTKSNEIRRF</sequence>
<evidence type="ECO:0000256" key="4">
    <source>
        <dbReference type="ARBA" id="ARBA00022692"/>
    </source>
</evidence>
<dbReference type="PANTHER" id="PTHR30069:SF29">
    <property type="entry name" value="HEMOGLOBIN AND HEMOGLOBIN-HAPTOGLOBIN-BINDING PROTEIN 1-RELATED"/>
    <property type="match status" value="1"/>
</dbReference>
<evidence type="ECO:0000313" key="9">
    <source>
        <dbReference type="EMBL" id="GJG28610.1"/>
    </source>
</evidence>
<dbReference type="EMBL" id="BPTR01000001">
    <property type="protein sequence ID" value="GJG28610.1"/>
    <property type="molecule type" value="Genomic_DNA"/>
</dbReference>
<evidence type="ECO:0000256" key="5">
    <source>
        <dbReference type="ARBA" id="ARBA00022729"/>
    </source>
</evidence>
<proteinExistence type="predicted"/>
<evidence type="ECO:0000256" key="1">
    <source>
        <dbReference type="ARBA" id="ARBA00004571"/>
    </source>
</evidence>
<dbReference type="Proteomes" id="UP000887043">
    <property type="component" value="Unassembled WGS sequence"/>
</dbReference>
<dbReference type="GO" id="GO:0009279">
    <property type="term" value="C:cell outer membrane"/>
    <property type="evidence" value="ECO:0007669"/>
    <property type="project" value="UniProtKB-SubCell"/>
</dbReference>
<organism evidence="9 10">
    <name type="scientific">Segatella bryantii</name>
    <name type="common">Prevotella bryantii</name>
    <dbReference type="NCBI Taxonomy" id="77095"/>
    <lineage>
        <taxon>Bacteria</taxon>
        <taxon>Pseudomonadati</taxon>
        <taxon>Bacteroidota</taxon>
        <taxon>Bacteroidia</taxon>
        <taxon>Bacteroidales</taxon>
        <taxon>Prevotellaceae</taxon>
        <taxon>Segatella</taxon>
    </lineage>
</organism>
<evidence type="ECO:0000256" key="6">
    <source>
        <dbReference type="ARBA" id="ARBA00023136"/>
    </source>
</evidence>
<evidence type="ECO:0000259" key="8">
    <source>
        <dbReference type="Pfam" id="PF14905"/>
    </source>
</evidence>
<dbReference type="Pfam" id="PF14905">
    <property type="entry name" value="OMP_b-brl_3"/>
    <property type="match status" value="1"/>
</dbReference>
<name>A0AA37HX88_SEGBR</name>
<dbReference type="InterPro" id="IPR039426">
    <property type="entry name" value="TonB-dep_rcpt-like"/>
</dbReference>
<dbReference type="InterPro" id="IPR008969">
    <property type="entry name" value="CarboxyPept-like_regulatory"/>
</dbReference>
<accession>A0AA37HX88</accession>
<evidence type="ECO:0000256" key="2">
    <source>
        <dbReference type="ARBA" id="ARBA00022448"/>
    </source>
</evidence>
<keyword evidence="5" id="KW-0732">Signal</keyword>
<keyword evidence="6" id="KW-0472">Membrane</keyword>
<comment type="subcellular location">
    <subcellularLocation>
        <location evidence="1">Cell outer membrane</location>
        <topology evidence="1">Multi-pass membrane protein</topology>
    </subcellularLocation>
</comment>
<keyword evidence="2" id="KW-0813">Transport</keyword>
<dbReference type="InterPro" id="IPR041700">
    <property type="entry name" value="OMP_b-brl_3"/>
</dbReference>
<feature type="domain" description="Outer membrane protein beta-barrel" evidence="8">
    <location>
        <begin position="394"/>
        <end position="754"/>
    </location>
</feature>
<evidence type="ECO:0000256" key="7">
    <source>
        <dbReference type="ARBA" id="ARBA00023237"/>
    </source>
</evidence>
<dbReference type="GO" id="GO:0015344">
    <property type="term" value="F:siderophore uptake transmembrane transporter activity"/>
    <property type="evidence" value="ECO:0007669"/>
    <property type="project" value="TreeGrafter"/>
</dbReference>
<keyword evidence="3" id="KW-1134">Transmembrane beta strand</keyword>
<comment type="caution">
    <text evidence="9">The sequence shown here is derived from an EMBL/GenBank/DDBJ whole genome shotgun (WGS) entry which is preliminary data.</text>
</comment>
<keyword evidence="4" id="KW-0812">Transmembrane</keyword>
<protein>
    <recommendedName>
        <fullName evidence="8">Outer membrane protein beta-barrel domain-containing protein</fullName>
    </recommendedName>
</protein>
<evidence type="ECO:0000256" key="3">
    <source>
        <dbReference type="ARBA" id="ARBA00022452"/>
    </source>
</evidence>
<dbReference type="Gene3D" id="2.40.170.20">
    <property type="entry name" value="TonB-dependent receptor, beta-barrel domain"/>
    <property type="match status" value="1"/>
</dbReference>
<reference evidence="9" key="1">
    <citation type="submission" date="2021-08" db="EMBL/GenBank/DDBJ databases">
        <title>Prevotella lacticifex sp. nov., isolated from rumen of cow.</title>
        <authorList>
            <person name="Shinkai T."/>
            <person name="Ikeyama N."/>
            <person name="Kumagai M."/>
            <person name="Ohmori H."/>
            <person name="Sakamoto M."/>
            <person name="Ohkuma M."/>
            <person name="Mitsumori M."/>
        </authorList>
    </citation>
    <scope>NUCLEOTIDE SEQUENCE</scope>
    <source>
        <strain evidence="9">DSM 11371</strain>
    </source>
</reference>
<dbReference type="SUPFAM" id="SSF49464">
    <property type="entry name" value="Carboxypeptidase regulatory domain-like"/>
    <property type="match status" value="1"/>
</dbReference>
<dbReference type="GO" id="GO:0044718">
    <property type="term" value="P:siderophore transmembrane transport"/>
    <property type="evidence" value="ECO:0007669"/>
    <property type="project" value="TreeGrafter"/>
</dbReference>
<dbReference type="PANTHER" id="PTHR30069">
    <property type="entry name" value="TONB-DEPENDENT OUTER MEMBRANE RECEPTOR"/>
    <property type="match status" value="1"/>
</dbReference>
<gene>
    <name evidence="9" type="ORF">PRRU23_23100</name>
</gene>